<evidence type="ECO:0000313" key="11">
    <source>
        <dbReference type="EMBL" id="ALR72551.1"/>
    </source>
</evidence>
<dbReference type="PANTHER" id="PTHR21137">
    <property type="entry name" value="ODORANT RECEPTOR"/>
    <property type="match status" value="1"/>
</dbReference>
<evidence type="ECO:0000256" key="9">
    <source>
        <dbReference type="ARBA" id="ARBA00023224"/>
    </source>
</evidence>
<comment type="caution">
    <text evidence="10">Lacks conserved residue(s) required for the propagation of feature annotation.</text>
</comment>
<comment type="similarity">
    <text evidence="10">Belongs to the insect chemoreceptor superfamily. Heteromeric odorant receptor channel (TC 1.A.69) family.</text>
</comment>
<dbReference type="Pfam" id="PF02949">
    <property type="entry name" value="7tm_6"/>
    <property type="match status" value="1"/>
</dbReference>
<keyword evidence="3 10" id="KW-0716">Sensory transduction</keyword>
<dbReference type="EMBL" id="KT381545">
    <property type="protein sequence ID" value="ALR72551.1"/>
    <property type="molecule type" value="mRNA"/>
</dbReference>
<dbReference type="AlphaFoldDB" id="A0A0S3J2M7"/>
<feature type="transmembrane region" description="Helical" evidence="10">
    <location>
        <begin position="32"/>
        <end position="62"/>
    </location>
</feature>
<dbReference type="GO" id="GO:0004984">
    <property type="term" value="F:olfactory receptor activity"/>
    <property type="evidence" value="ECO:0007669"/>
    <property type="project" value="InterPro"/>
</dbReference>
<dbReference type="InterPro" id="IPR004117">
    <property type="entry name" value="7tm6_olfct_rcpt"/>
</dbReference>
<feature type="transmembrane region" description="Helical" evidence="10">
    <location>
        <begin position="290"/>
        <end position="309"/>
    </location>
</feature>
<evidence type="ECO:0000256" key="10">
    <source>
        <dbReference type="RuleBase" id="RU351113"/>
    </source>
</evidence>
<reference evidence="11" key="2">
    <citation type="submission" date="2015-08" db="EMBL/GenBank/DDBJ databases">
        <authorList>
            <person name="Babu N.S."/>
            <person name="Beckwith C.J."/>
            <person name="Beseler K.G."/>
            <person name="Brison A."/>
            <person name="Carone J.V."/>
            <person name="Caskin T.P."/>
            <person name="Diamond M."/>
            <person name="Durham M.E."/>
            <person name="Foxe J.M."/>
            <person name="Go M."/>
            <person name="Henderson B.A."/>
            <person name="Jones I.B."/>
            <person name="McGettigan J.A."/>
            <person name="Micheletti S.J."/>
            <person name="Nasrallah M.E."/>
            <person name="Ortiz D."/>
            <person name="Piller C.R."/>
            <person name="Privatt S.R."/>
            <person name="Schneider S.L."/>
            <person name="Sharp S."/>
            <person name="Smith T.C."/>
            <person name="Stanton J.D."/>
            <person name="Ullery H.E."/>
            <person name="Wilson R.J."/>
            <person name="Serrano M.G."/>
            <person name="Buck G."/>
            <person name="Lee V."/>
            <person name="Wang Y."/>
            <person name="Carvalho R."/>
            <person name="Voegtly L."/>
            <person name="Shi R."/>
            <person name="Duckworth R."/>
            <person name="Johnson A."/>
            <person name="Loviza R."/>
            <person name="Walstead R."/>
            <person name="Shah Z."/>
            <person name="Kiflezghi M."/>
            <person name="Wade K."/>
            <person name="Ball S.L."/>
            <person name="Bradley K.W."/>
            <person name="Asai D.J."/>
            <person name="Bowman C.A."/>
            <person name="Russell D.A."/>
            <person name="Pope W.H."/>
            <person name="Jacobs-Sera D."/>
            <person name="Hendrix R.W."/>
            <person name="Hatfull G.F."/>
        </authorList>
    </citation>
    <scope>NUCLEOTIDE SEQUENCE</scope>
</reference>
<dbReference type="PANTHER" id="PTHR21137:SF35">
    <property type="entry name" value="ODORANT RECEPTOR 19A-RELATED"/>
    <property type="match status" value="1"/>
</dbReference>
<evidence type="ECO:0000256" key="6">
    <source>
        <dbReference type="ARBA" id="ARBA00022989"/>
    </source>
</evidence>
<feature type="transmembrane region" description="Helical" evidence="10">
    <location>
        <begin position="260"/>
        <end position="284"/>
    </location>
</feature>
<dbReference type="GO" id="GO:0005549">
    <property type="term" value="F:odorant binding"/>
    <property type="evidence" value="ECO:0007669"/>
    <property type="project" value="InterPro"/>
</dbReference>
<evidence type="ECO:0000256" key="7">
    <source>
        <dbReference type="ARBA" id="ARBA00023136"/>
    </source>
</evidence>
<evidence type="ECO:0000256" key="4">
    <source>
        <dbReference type="ARBA" id="ARBA00022692"/>
    </source>
</evidence>
<evidence type="ECO:0000256" key="5">
    <source>
        <dbReference type="ARBA" id="ARBA00022725"/>
    </source>
</evidence>
<keyword evidence="6 10" id="KW-1133">Transmembrane helix</keyword>
<keyword evidence="9 10" id="KW-0807">Transducer</keyword>
<reference evidence="11" key="1">
    <citation type="journal article" date="2015" name="BMC Genomics">
        <title>Candidate chemosensory genes identified in Colaphellus bowringi by antennal transcriptome analysis.</title>
        <authorList>
            <person name="Li X.M."/>
            <person name="Zhu X.Y."/>
            <person name="Wang Z.Q."/>
            <person name="Wang Y."/>
            <person name="He P."/>
            <person name="Chen G."/>
            <person name="Sun L."/>
            <person name="Deng D.G."/>
            <person name="Zhang Y.N."/>
        </authorList>
    </citation>
    <scope>NUCLEOTIDE SEQUENCE</scope>
</reference>
<evidence type="ECO:0000256" key="8">
    <source>
        <dbReference type="ARBA" id="ARBA00023170"/>
    </source>
</evidence>
<evidence type="ECO:0000256" key="1">
    <source>
        <dbReference type="ARBA" id="ARBA00004651"/>
    </source>
</evidence>
<dbReference type="GO" id="GO:0007165">
    <property type="term" value="P:signal transduction"/>
    <property type="evidence" value="ECO:0007669"/>
    <property type="project" value="UniProtKB-KW"/>
</dbReference>
<accession>A0A0S3J2M7</accession>
<feature type="transmembrane region" description="Helical" evidence="10">
    <location>
        <begin position="74"/>
        <end position="92"/>
    </location>
</feature>
<name>A0A0S3J2M7_9CUCU</name>
<keyword evidence="5 10" id="KW-0552">Olfaction</keyword>
<dbReference type="GO" id="GO:0005886">
    <property type="term" value="C:plasma membrane"/>
    <property type="evidence" value="ECO:0007669"/>
    <property type="project" value="UniProtKB-SubCell"/>
</dbReference>
<protein>
    <recommendedName>
        <fullName evidence="10">Odorant receptor</fullName>
    </recommendedName>
</protein>
<comment type="subcellular location">
    <subcellularLocation>
        <location evidence="1 10">Cell membrane</location>
        <topology evidence="1 10">Multi-pass membrane protein</topology>
    </subcellularLocation>
</comment>
<sequence>MYTIKKSQPFYSSLRTLRFFLVYREFVQKSTFMLLSFFSSFMSFSAFLVFVCGCILHAVMSIRENIGGDISEDLSVSIGGLAMMVNVAMFKYHQDKWSNFFKDVTNFEKFGKPTDFDATKDRANLLSTLYMIYCITGTIVYSCVGVIESSCDELSEETKQKVICGTLAPIWLPFEDVSLTVRNTILLVQYVLANYIITPSAVICFLPFETTELLICHINFLKDKLLKVFGNEDGMIRNDKLRFCVAYHTHILGMADQLKYVVKFSVGHMSLVCALVFGCIGNQIFRAKPVGAVIFLLGYMVSLFLLCYAGQRIMNESLSIVDVIYNSKWYKGNTQIKKNVRFMMARCQIPVTLDAWPFGIFSFPLFMMIVKTSYSYLTLLRQST</sequence>
<evidence type="ECO:0000256" key="2">
    <source>
        <dbReference type="ARBA" id="ARBA00022475"/>
    </source>
</evidence>
<keyword evidence="8 10" id="KW-0675">Receptor</keyword>
<keyword evidence="7 10" id="KW-0472">Membrane</keyword>
<feature type="transmembrane region" description="Helical" evidence="10">
    <location>
        <begin position="351"/>
        <end position="370"/>
    </location>
</feature>
<organism evidence="11">
    <name type="scientific">Colaphellus bowringi</name>
    <dbReference type="NCBI Taxonomy" id="561076"/>
    <lineage>
        <taxon>Eukaryota</taxon>
        <taxon>Metazoa</taxon>
        <taxon>Ecdysozoa</taxon>
        <taxon>Arthropoda</taxon>
        <taxon>Hexapoda</taxon>
        <taxon>Insecta</taxon>
        <taxon>Pterygota</taxon>
        <taxon>Neoptera</taxon>
        <taxon>Endopterygota</taxon>
        <taxon>Coleoptera</taxon>
        <taxon>Polyphaga</taxon>
        <taxon>Cucujiformia</taxon>
        <taxon>Chrysomeloidea</taxon>
        <taxon>Chrysomelidae</taxon>
        <taxon>Chrysomelinae</taxon>
        <taxon>Chrysomelini</taxon>
        <taxon>Colaphellus</taxon>
    </lineage>
</organism>
<proteinExistence type="evidence at transcript level"/>
<keyword evidence="4 10" id="KW-0812">Transmembrane</keyword>
<evidence type="ECO:0000256" key="3">
    <source>
        <dbReference type="ARBA" id="ARBA00022606"/>
    </source>
</evidence>
<keyword evidence="2" id="KW-1003">Cell membrane</keyword>